<comment type="caution">
    <text evidence="1">The sequence shown here is derived from an EMBL/GenBank/DDBJ whole genome shotgun (WGS) entry which is preliminary data.</text>
</comment>
<gene>
    <name evidence="1" type="ORF">D9613_008202</name>
</gene>
<protein>
    <submittedName>
        <fullName evidence="1">Uncharacterized protein</fullName>
    </submittedName>
</protein>
<dbReference type="EMBL" id="JAACJL010000045">
    <property type="protein sequence ID" value="KAF4614111.1"/>
    <property type="molecule type" value="Genomic_DNA"/>
</dbReference>
<accession>A0A8H4VKE9</accession>
<organism evidence="1 2">
    <name type="scientific">Agrocybe pediades</name>
    <dbReference type="NCBI Taxonomy" id="84607"/>
    <lineage>
        <taxon>Eukaryota</taxon>
        <taxon>Fungi</taxon>
        <taxon>Dikarya</taxon>
        <taxon>Basidiomycota</taxon>
        <taxon>Agaricomycotina</taxon>
        <taxon>Agaricomycetes</taxon>
        <taxon>Agaricomycetidae</taxon>
        <taxon>Agaricales</taxon>
        <taxon>Agaricineae</taxon>
        <taxon>Strophariaceae</taxon>
        <taxon>Agrocybe</taxon>
    </lineage>
</organism>
<name>A0A8H4VKE9_9AGAR</name>
<reference evidence="1 2" key="1">
    <citation type="submission" date="2019-12" db="EMBL/GenBank/DDBJ databases">
        <authorList>
            <person name="Floudas D."/>
            <person name="Bentzer J."/>
            <person name="Ahren D."/>
            <person name="Johansson T."/>
            <person name="Persson P."/>
            <person name="Tunlid A."/>
        </authorList>
    </citation>
    <scope>NUCLEOTIDE SEQUENCE [LARGE SCALE GENOMIC DNA]</scope>
    <source>
        <strain evidence="1 2">CBS 102.39</strain>
    </source>
</reference>
<dbReference type="Proteomes" id="UP000521872">
    <property type="component" value="Unassembled WGS sequence"/>
</dbReference>
<proteinExistence type="predicted"/>
<dbReference type="AlphaFoldDB" id="A0A8H4VKE9"/>
<sequence>MVRHTRAWEYADRKCELEGIKLHLCLSPSSCSFAPAPNKKELHLINPSFNLWVTPAAKSLRTRSHLMMLHSAVTNKAYERFIEFIMGDDVFAMDTR</sequence>
<keyword evidence="2" id="KW-1185">Reference proteome</keyword>
<evidence type="ECO:0000313" key="1">
    <source>
        <dbReference type="EMBL" id="KAF4614111.1"/>
    </source>
</evidence>
<evidence type="ECO:0000313" key="2">
    <source>
        <dbReference type="Proteomes" id="UP000521872"/>
    </source>
</evidence>